<proteinExistence type="predicted"/>
<protein>
    <submittedName>
        <fullName evidence="2">Heterokaryon incompatibility protein 6,OR allele</fullName>
    </submittedName>
</protein>
<dbReference type="InterPro" id="IPR010730">
    <property type="entry name" value="HET"/>
</dbReference>
<dbReference type="OrthoDB" id="2157530at2759"/>
<dbReference type="Pfam" id="PF06985">
    <property type="entry name" value="HET"/>
    <property type="match status" value="1"/>
</dbReference>
<dbReference type="GeneID" id="41981609"/>
<dbReference type="RefSeq" id="XP_031008158.1">
    <property type="nucleotide sequence ID" value="XM_031146394.1"/>
</dbReference>
<dbReference type="InterPro" id="IPR052895">
    <property type="entry name" value="HetReg/Transcr_Mod"/>
</dbReference>
<dbReference type="EMBL" id="QGMH01000019">
    <property type="protein sequence ID" value="TVY29371.1"/>
    <property type="molecule type" value="Genomic_DNA"/>
</dbReference>
<keyword evidence="3" id="KW-1185">Reference proteome</keyword>
<feature type="domain" description="Heterokaryon incompatibility" evidence="1">
    <location>
        <begin position="46"/>
        <end position="190"/>
    </location>
</feature>
<reference evidence="2 3" key="1">
    <citation type="submission" date="2018-05" db="EMBL/GenBank/DDBJ databases">
        <title>Genome sequencing and assembly of the regulated plant pathogen Lachnellula willkommii and related sister species for the development of diagnostic species identification markers.</title>
        <authorList>
            <person name="Giroux E."/>
            <person name="Bilodeau G."/>
        </authorList>
    </citation>
    <scope>NUCLEOTIDE SEQUENCE [LARGE SCALE GENOMIC DNA]</scope>
    <source>
        <strain evidence="2 3">CBS 185.66</strain>
    </source>
</reference>
<comment type="caution">
    <text evidence="2">The sequence shown here is derived from an EMBL/GenBank/DDBJ whole genome shotgun (WGS) entry which is preliminary data.</text>
</comment>
<name>A0A8H8R877_9HELO</name>
<dbReference type="AlphaFoldDB" id="A0A8H8R877"/>
<evidence type="ECO:0000313" key="3">
    <source>
        <dbReference type="Proteomes" id="UP000431533"/>
    </source>
</evidence>
<dbReference type="PANTHER" id="PTHR24148">
    <property type="entry name" value="ANKYRIN REPEAT DOMAIN-CONTAINING PROTEIN 39 HOMOLOG-RELATED"/>
    <property type="match status" value="1"/>
</dbReference>
<organism evidence="2 3">
    <name type="scientific">Lachnellula hyalina</name>
    <dbReference type="NCBI Taxonomy" id="1316788"/>
    <lineage>
        <taxon>Eukaryota</taxon>
        <taxon>Fungi</taxon>
        <taxon>Dikarya</taxon>
        <taxon>Ascomycota</taxon>
        <taxon>Pezizomycotina</taxon>
        <taxon>Leotiomycetes</taxon>
        <taxon>Helotiales</taxon>
        <taxon>Lachnaceae</taxon>
        <taxon>Lachnellula</taxon>
    </lineage>
</organism>
<dbReference type="PANTHER" id="PTHR24148:SF64">
    <property type="entry name" value="HETEROKARYON INCOMPATIBILITY DOMAIN-CONTAINING PROTEIN"/>
    <property type="match status" value="1"/>
</dbReference>
<evidence type="ECO:0000259" key="1">
    <source>
        <dbReference type="Pfam" id="PF06985"/>
    </source>
</evidence>
<gene>
    <name evidence="2" type="primary">het-6_16</name>
    <name evidence="2" type="ORF">LHYA1_G001411</name>
</gene>
<accession>A0A8H8R877</accession>
<sequence>MATSCYLPLKEPDEIRILTLLPYEQDADEPIQCRFEHVRLAQRPQYEALSYTWGDQTNQHPVGIDTAGNVVHVGQNCLLALRKLRKAEVPRLLWVDALCINQSDQDEKASQIPIIGDVYKCATQTIIFLQYCGPDKAFHSKGAGPELQRSWDSRLLEQESSSPVLDEAARKELFNVTNYAWFHRAWIIQETLLSFSITVVCPPFTWSWEEFASLTTDDLRKPDVMRLNDDYWINKSNSGGWNHVWDGELGQRNAGDMLPSQALAYLIDTREFQCSVYNDRVYSILSLFNPPLPVVVDYKHSKEQVHDCLTGALIETGESRFLYATNRQSWRVDWDHAPNELVGNDVRCLATMRSMFATRMETEWSRIAYIPGPDSQPGVIRSLSFKIGEVTRISQTRLSRDDNDNMRQRWTDIMAELGLPCDKTESGKYPAIHVQKRNRANVPWYHDWVGEVRGGGAADEHDGQEVVHGASAAFFHDRPAFFCENEGIVGIGTQGLSIGDEIWYVCGLNVPVCALRHAYKLELENAPGLQAEEASMVGLCFLGLNDDMGAMSPQEKVFPCGGPTLVFIV</sequence>
<dbReference type="Proteomes" id="UP000431533">
    <property type="component" value="Unassembled WGS sequence"/>
</dbReference>
<evidence type="ECO:0000313" key="2">
    <source>
        <dbReference type="EMBL" id="TVY29371.1"/>
    </source>
</evidence>